<dbReference type="OrthoDB" id="7735550at2759"/>
<reference evidence="4" key="1">
    <citation type="submission" date="2025-08" db="UniProtKB">
        <authorList>
            <consortium name="RefSeq"/>
        </authorList>
    </citation>
    <scope>IDENTIFICATION</scope>
</reference>
<dbReference type="PANTHER" id="PTHR19143:SF458">
    <property type="entry name" value="FIBRINOGEN C-TERMINAL DOMAIN-CONTAINING PROTEIN-RELATED"/>
    <property type="match status" value="1"/>
</dbReference>
<evidence type="ECO:0000256" key="2">
    <source>
        <dbReference type="SAM" id="SignalP"/>
    </source>
</evidence>
<dbReference type="CDD" id="cd00087">
    <property type="entry name" value="FReD"/>
    <property type="match status" value="1"/>
</dbReference>
<dbReference type="Pfam" id="PF00147">
    <property type="entry name" value="Fibrinogen_C"/>
    <property type="match status" value="1"/>
</dbReference>
<dbReference type="RefSeq" id="XP_016975193.1">
    <property type="nucleotide sequence ID" value="XM_017119704.1"/>
</dbReference>
<protein>
    <submittedName>
        <fullName evidence="4">Ficolin-1-like</fullName>
    </submittedName>
</protein>
<sequence length="290" mass="33150">MNCINAYIVLVSIGLCISAENSDPLTSIQIQEKIKTTTDTLTSIDKLLLDLEARRESLQQMKESFSQERADIYPTSCLSTYNQNRSSLVVQVPGHSAFQVACDTSQLAGLGWLVIQRRKSGKVNFYRDWSEYKSGFGYTEDDYFIGLEKLHWLTAYQPFELYIYLEEFYNIKSFAKYDEFIIGDESEKFALKVLGQYSGTAGDSLSYHKGQAFSTYDQDNDKSGNTNCAQFHVGAWWYNNCAESNLNGQHVDIFGKLPEDKARLITWNSFNTSSHFSFVQMMIRPKFGCF</sequence>
<dbReference type="InterPro" id="IPR036056">
    <property type="entry name" value="Fibrinogen-like_C"/>
</dbReference>
<feature type="signal peptide" evidence="2">
    <location>
        <begin position="1"/>
        <end position="18"/>
    </location>
</feature>
<evidence type="ECO:0000313" key="4">
    <source>
        <dbReference type="RefSeq" id="XP_016975193.1"/>
    </source>
</evidence>
<accession>A0A6P4EJN2</accession>
<keyword evidence="1" id="KW-1015">Disulfide bond</keyword>
<feature type="chain" id="PRO_5027739717" evidence="2">
    <location>
        <begin position="19"/>
        <end position="290"/>
    </location>
</feature>
<dbReference type="InterPro" id="IPR050373">
    <property type="entry name" value="Fibrinogen_C-term_domain"/>
</dbReference>
<dbReference type="InterPro" id="IPR002181">
    <property type="entry name" value="Fibrinogen_a/b/g_C_dom"/>
</dbReference>
<name>A0A6P4EJN2_DRORH</name>
<dbReference type="PROSITE" id="PS51406">
    <property type="entry name" value="FIBRINOGEN_C_2"/>
    <property type="match status" value="1"/>
</dbReference>
<dbReference type="PROSITE" id="PS00514">
    <property type="entry name" value="FIBRINOGEN_C_1"/>
    <property type="match status" value="1"/>
</dbReference>
<dbReference type="SUPFAM" id="SSF56496">
    <property type="entry name" value="Fibrinogen C-terminal domain-like"/>
    <property type="match status" value="1"/>
</dbReference>
<organism evidence="4">
    <name type="scientific">Drosophila rhopaloa</name>
    <name type="common">Fruit fly</name>
    <dbReference type="NCBI Taxonomy" id="1041015"/>
    <lineage>
        <taxon>Eukaryota</taxon>
        <taxon>Metazoa</taxon>
        <taxon>Ecdysozoa</taxon>
        <taxon>Arthropoda</taxon>
        <taxon>Hexapoda</taxon>
        <taxon>Insecta</taxon>
        <taxon>Pterygota</taxon>
        <taxon>Neoptera</taxon>
        <taxon>Endopterygota</taxon>
        <taxon>Diptera</taxon>
        <taxon>Brachycera</taxon>
        <taxon>Muscomorpha</taxon>
        <taxon>Ephydroidea</taxon>
        <taxon>Drosophilidae</taxon>
        <taxon>Drosophila</taxon>
        <taxon>Sophophora</taxon>
    </lineage>
</organism>
<dbReference type="SMART" id="SM00186">
    <property type="entry name" value="FBG"/>
    <property type="match status" value="1"/>
</dbReference>
<evidence type="ECO:0000256" key="1">
    <source>
        <dbReference type="ARBA" id="ARBA00023157"/>
    </source>
</evidence>
<keyword evidence="2" id="KW-0732">Signal</keyword>
<dbReference type="Gene3D" id="3.90.215.10">
    <property type="entry name" value="Gamma Fibrinogen, chain A, domain 1"/>
    <property type="match status" value="1"/>
</dbReference>
<dbReference type="PANTHER" id="PTHR19143">
    <property type="entry name" value="FIBRINOGEN/TENASCIN/ANGIOPOEITIN"/>
    <property type="match status" value="1"/>
</dbReference>
<dbReference type="GO" id="GO:0005615">
    <property type="term" value="C:extracellular space"/>
    <property type="evidence" value="ECO:0007669"/>
    <property type="project" value="TreeGrafter"/>
</dbReference>
<feature type="domain" description="Fibrinogen C-terminal" evidence="3">
    <location>
        <begin position="68"/>
        <end position="287"/>
    </location>
</feature>
<proteinExistence type="predicted"/>
<dbReference type="InterPro" id="IPR014716">
    <property type="entry name" value="Fibrinogen_a/b/g_C_1"/>
</dbReference>
<gene>
    <name evidence="4" type="primary">LOC108041708</name>
</gene>
<dbReference type="AlphaFoldDB" id="A0A6P4EJN2"/>
<evidence type="ECO:0000259" key="3">
    <source>
        <dbReference type="PROSITE" id="PS51406"/>
    </source>
</evidence>
<dbReference type="InterPro" id="IPR020837">
    <property type="entry name" value="Fibrinogen_CS"/>
</dbReference>